<evidence type="ECO:0000313" key="1">
    <source>
        <dbReference type="EMBL" id="UPT20021.1"/>
    </source>
</evidence>
<dbReference type="Proteomes" id="UP000832041">
    <property type="component" value="Chromosome"/>
</dbReference>
<evidence type="ECO:0000313" key="2">
    <source>
        <dbReference type="Proteomes" id="UP000832041"/>
    </source>
</evidence>
<sequence>MDTTTRDMLYAAEHFLARNARLLDRYRYAHHFQSEPPRTVRTVLDTYRNIDGGYGNALDPELRGHGSQPLSTTLALRLLDELGPLPTDTAKHVCRYLTGITRPDGGVPPVLPSVRHTESAPWWREHRDFTGALNPTATITGLLHKHRVTGPWRDRATAFCWSRISTLHWTDPEEADAVCVFLQHAPDRRRARAEFTRLVPVIRAVVELDPAAQGRVHTPLDLARHPGDLARTLFTDTEIDAHLDALRATQDTDGGWPLTRPWATAPDAEQRGALTVQRLLTLRAYGRLPQPAPRTMPRPTLPADA</sequence>
<protein>
    <submittedName>
        <fullName evidence="1">Prenyltransferase</fullName>
    </submittedName>
</protein>
<dbReference type="RefSeq" id="WP_248592258.1">
    <property type="nucleotide sequence ID" value="NZ_BAABEB010000010.1"/>
</dbReference>
<reference evidence="1 2" key="1">
    <citation type="submission" date="2020-04" db="EMBL/GenBank/DDBJ databases">
        <title>Thermobifida alba genome sequencing and assembly.</title>
        <authorList>
            <person name="Luzics S."/>
            <person name="Horvath B."/>
            <person name="Nagy I."/>
            <person name="Toth A."/>
            <person name="Nagy I."/>
            <person name="Kukolya J."/>
        </authorList>
    </citation>
    <scope>NUCLEOTIDE SEQUENCE [LARGE SCALE GENOMIC DNA]</scope>
    <source>
        <strain evidence="1 2">DSM 43795</strain>
    </source>
</reference>
<accession>A0ABY4KX54</accession>
<dbReference type="SUPFAM" id="SSF48239">
    <property type="entry name" value="Terpenoid cyclases/Protein prenyltransferases"/>
    <property type="match status" value="1"/>
</dbReference>
<organism evidence="1 2">
    <name type="scientific">Thermobifida alba</name>
    <name type="common">Thermomonospora alba</name>
    <dbReference type="NCBI Taxonomy" id="53522"/>
    <lineage>
        <taxon>Bacteria</taxon>
        <taxon>Bacillati</taxon>
        <taxon>Actinomycetota</taxon>
        <taxon>Actinomycetes</taxon>
        <taxon>Streptosporangiales</taxon>
        <taxon>Nocardiopsidaceae</taxon>
        <taxon>Thermobifida</taxon>
    </lineage>
</organism>
<keyword evidence="2" id="KW-1185">Reference proteome</keyword>
<dbReference type="InterPro" id="IPR008930">
    <property type="entry name" value="Terpenoid_cyclase/PrenylTrfase"/>
</dbReference>
<name>A0ABY4KX54_THEAE</name>
<dbReference type="EMBL" id="CP051627">
    <property type="protein sequence ID" value="UPT20021.1"/>
    <property type="molecule type" value="Genomic_DNA"/>
</dbReference>
<gene>
    <name evidence="1" type="ORF">FOF52_02725</name>
</gene>
<proteinExistence type="predicted"/>